<dbReference type="InterPro" id="IPR006697">
    <property type="entry name" value="RecC"/>
</dbReference>
<protein>
    <recommendedName>
        <fullName evidence="10">RecBCD enzyme subunit RecC</fullName>
    </recommendedName>
    <alternativeName>
        <fullName evidence="10">Exonuclease V subunit RecC</fullName>
        <shortName evidence="10">ExoV subunit RecC</shortName>
    </alternativeName>
    <alternativeName>
        <fullName evidence="10">Helicase/nuclease RecBCD subunit RecC</fullName>
    </alternativeName>
</protein>
<accession>A0A931J0A5</accession>
<dbReference type="NCBIfam" id="TIGR01450">
    <property type="entry name" value="recC"/>
    <property type="match status" value="1"/>
</dbReference>
<dbReference type="InterPro" id="IPR041500">
    <property type="entry name" value="RecC_C"/>
</dbReference>
<comment type="caution">
    <text evidence="12">The sequence shown here is derived from an EMBL/GenBank/DDBJ whole genome shotgun (WGS) entry which is preliminary data.</text>
</comment>
<evidence type="ECO:0000313" key="13">
    <source>
        <dbReference type="Proteomes" id="UP000620139"/>
    </source>
</evidence>
<evidence type="ECO:0000256" key="8">
    <source>
        <dbReference type="ARBA" id="ARBA00023125"/>
    </source>
</evidence>
<dbReference type="Gene3D" id="1.10.10.160">
    <property type="match status" value="1"/>
</dbReference>
<dbReference type="PIRSF" id="PIRSF000980">
    <property type="entry name" value="RecC"/>
    <property type="match status" value="1"/>
</dbReference>
<dbReference type="RefSeq" id="WP_198101909.1">
    <property type="nucleotide sequence ID" value="NZ_JAEDAL010000011.1"/>
</dbReference>
<dbReference type="HAMAP" id="MF_01486">
    <property type="entry name" value="RecC"/>
    <property type="match status" value="1"/>
</dbReference>
<dbReference type="Proteomes" id="UP000620139">
    <property type="component" value="Unassembled WGS sequence"/>
</dbReference>
<keyword evidence="4 10" id="KW-0378">Hydrolase</keyword>
<keyword evidence="3 10" id="KW-0227">DNA damage</keyword>
<evidence type="ECO:0000259" key="11">
    <source>
        <dbReference type="Pfam" id="PF17946"/>
    </source>
</evidence>
<evidence type="ECO:0000256" key="1">
    <source>
        <dbReference type="ARBA" id="ARBA00022722"/>
    </source>
</evidence>
<dbReference type="AlphaFoldDB" id="A0A931J0A5"/>
<evidence type="ECO:0000256" key="9">
    <source>
        <dbReference type="ARBA" id="ARBA00023204"/>
    </source>
</evidence>
<dbReference type="GO" id="GO:0009338">
    <property type="term" value="C:exodeoxyribonuclease V complex"/>
    <property type="evidence" value="ECO:0007669"/>
    <property type="project" value="InterPro"/>
</dbReference>
<name>A0A931J0A5_9BURK</name>
<keyword evidence="5 10" id="KW-0347">Helicase</keyword>
<evidence type="ECO:0000313" key="12">
    <source>
        <dbReference type="EMBL" id="MBH9554295.1"/>
    </source>
</evidence>
<evidence type="ECO:0000256" key="2">
    <source>
        <dbReference type="ARBA" id="ARBA00022741"/>
    </source>
</evidence>
<keyword evidence="9 10" id="KW-0234">DNA repair</keyword>
<dbReference type="GO" id="GO:0003677">
    <property type="term" value="F:DNA binding"/>
    <property type="evidence" value="ECO:0007669"/>
    <property type="project" value="UniProtKB-UniRule"/>
</dbReference>
<keyword evidence="2 10" id="KW-0547">Nucleotide-binding</keyword>
<dbReference type="PANTHER" id="PTHR30591">
    <property type="entry name" value="RECBCD ENZYME SUBUNIT RECC"/>
    <property type="match status" value="1"/>
</dbReference>
<dbReference type="EMBL" id="JAEDAL010000011">
    <property type="protein sequence ID" value="MBH9554295.1"/>
    <property type="molecule type" value="Genomic_DNA"/>
</dbReference>
<dbReference type="InterPro" id="IPR011335">
    <property type="entry name" value="Restrct_endonuc-II-like"/>
</dbReference>
<dbReference type="Gene3D" id="1.10.10.990">
    <property type="match status" value="1"/>
</dbReference>
<evidence type="ECO:0000256" key="4">
    <source>
        <dbReference type="ARBA" id="ARBA00022801"/>
    </source>
</evidence>
<keyword evidence="6 10" id="KW-0269">Exonuclease</keyword>
<comment type="miscellaneous">
    <text evidence="10">In the RecBCD complex, RecB has a slow 3'-5' helicase, an exonuclease activity and loads RecA onto ssDNA, RecD has a fast 5'-3' helicase activity, while RecC stimulates the ATPase and processivity of the RecB helicase and contributes to recognition of the Chi site.</text>
</comment>
<dbReference type="GO" id="GO:0003678">
    <property type="term" value="F:DNA helicase activity"/>
    <property type="evidence" value="ECO:0007669"/>
    <property type="project" value="UniProtKB-UniRule"/>
</dbReference>
<comment type="subunit">
    <text evidence="10">Heterotrimer of RecB, RecC and RecD. All subunits contribute to DNA-binding.</text>
</comment>
<evidence type="ECO:0000256" key="3">
    <source>
        <dbReference type="ARBA" id="ARBA00022763"/>
    </source>
</evidence>
<dbReference type="InterPro" id="IPR013986">
    <property type="entry name" value="DExx_box_DNA_helicase_dom_sf"/>
</dbReference>
<keyword evidence="13" id="KW-1185">Reference proteome</keyword>
<keyword evidence="7 10" id="KW-0067">ATP-binding</keyword>
<comment type="function">
    <text evidence="10">A helicase/nuclease that prepares dsDNA breaks (DSB) for recombinational DNA repair. Binds to DSBs and unwinds DNA via a highly rapid and processive ATP-dependent bidirectional helicase activity. Unwinds dsDNA until it encounters a Chi (crossover hotspot instigator) sequence from the 3' direction. Cuts ssDNA a few nucleotides 3' to the Chi site. The properties and activities of the enzyme are changed at Chi. The Chi-altered holoenzyme produces a long 3'-ssDNA overhang and facilitates RecA-binding to the ssDNA for homologous DNA recombination and repair. Holoenzyme degrades any linearized DNA that is unable to undergo homologous recombination. In the holoenzyme this subunit recognizes the wild-type Chi sequence, and when added to isolated RecB increases its ATP-dependent helicase processivity.</text>
</comment>
<reference evidence="12" key="1">
    <citation type="submission" date="2020-12" db="EMBL/GenBank/DDBJ databases">
        <title>The genome sequence of Inhella sp. 4Y17.</title>
        <authorList>
            <person name="Liu Y."/>
        </authorList>
    </citation>
    <scope>NUCLEOTIDE SEQUENCE</scope>
    <source>
        <strain evidence="12">4Y10</strain>
    </source>
</reference>
<dbReference type="Pfam" id="PF04257">
    <property type="entry name" value="Exonuc_V_gamma"/>
    <property type="match status" value="1"/>
</dbReference>
<keyword evidence="1 10" id="KW-0540">Nuclease</keyword>
<dbReference type="GO" id="GO:0000724">
    <property type="term" value="P:double-strand break repair via homologous recombination"/>
    <property type="evidence" value="ECO:0007669"/>
    <property type="project" value="UniProtKB-UniRule"/>
</dbReference>
<dbReference type="GO" id="GO:0005524">
    <property type="term" value="F:ATP binding"/>
    <property type="evidence" value="ECO:0007669"/>
    <property type="project" value="UniProtKB-UniRule"/>
</dbReference>
<evidence type="ECO:0000256" key="6">
    <source>
        <dbReference type="ARBA" id="ARBA00022839"/>
    </source>
</evidence>
<sequence length="1162" mass="128398">MQAGLIVLHSNRLENLADVSLAWLARHPLAPLETETFLVHSNGMAEWLKMRMAQSLGVSAAFRVELPARFLWRLTRSVLGRDAVPPMAPTDREPLTWRFMARLPEWLAQPGLELLRERLAGADAAQRLSWSRRLADLFDQYQVHRPDWLADWAAGRAVLQPGRGPAQPVPDDQLWQPQLWQAVVRDLGDCAQAQGRAALQQRLLNELAAAPSRPAGLPRRVVVFGISQMPTPVLAALAEVARHSQVIVALLNPCRYHWADTLAGREFFASPRRLPLRGGVDHAHTPLEALQSQGHPLLNAWGHQGRDFIRQWDAFEDVLRLGERSGLTLEHFDVSPPRTWLEQVQAAVRDLQRLAEHPRRLDAVAADDRSIVFHSAHSPQREVEVLHDQILHWLAHPPGGTALAPRDIVVMVPDIDRYAAAIASVFGQHDARDERHVPWSLSDQRDSGRPPLLRALEWLLRIHEHRFTQSELRTLLETPALAARFELRADELPGLLDWIAGAGLRWGLNAAQREALALGTCGELGSWRWALDRMLAGYALGARGDDEPLPAPLDGVEPYGEIGGLAAPVVGKLAELVGQLEAWWQTAREARHPADWATALRALLEACFAPQDETERDQVAGLWAALEAWLHSCEAAGFDEAVGLPVARDAWLSAYQAPQLETRFKSGGVTFCTLLPMRAIPFEIVCLLGMNEGDYPRPSTRVDFDLMARPGMLRPGDRSRQRDDRQLMLDALLSARRVFSVSWCGRSVRDNQAQPPSVLVGQLRDYLAAGWDERLVQERTTEHPLQAFSPRYFAQDKPAHLFTYAREWRHALELTSPASGPHPAPTLPEAGTPGPTVTLTELVRFLKKPVESFFRTRLQVQFDDLEEGAADDEVFALDALATHQLMGQLIESWQQGGLDASRAAARLARLGRQGELPLGGPGTALAEAHWALLQPMLQAWAQHTDGWAPMDPDATPGALRLEHPEHPGLALEATLPHVHRDADGRPRWAPLGAHAVKQNAKTKKPAWGDLKGKHLIEPYLTLCAAAAADQPMPATWITRDAVLHLPPLAPDTARDTLRHLLRAYLASTQAPGPWPADAATGYATLAQEAKRATSMTPEADAEPAAAKAAKLYRPEHDAALARCYPSYRDLQGHPAWADATTLLYGPLAAWAASITVDALPTP</sequence>
<dbReference type="SUPFAM" id="SSF52980">
    <property type="entry name" value="Restriction endonuclease-like"/>
    <property type="match status" value="1"/>
</dbReference>
<feature type="domain" description="RecC C-terminal" evidence="11">
    <location>
        <begin position="836"/>
        <end position="1084"/>
    </location>
</feature>
<dbReference type="GO" id="GO:0008854">
    <property type="term" value="F:exodeoxyribonuclease V activity"/>
    <property type="evidence" value="ECO:0007669"/>
    <property type="project" value="InterPro"/>
</dbReference>
<evidence type="ECO:0000256" key="10">
    <source>
        <dbReference type="HAMAP-Rule" id="MF_01486"/>
    </source>
</evidence>
<dbReference type="PANTHER" id="PTHR30591:SF1">
    <property type="entry name" value="RECBCD ENZYME SUBUNIT RECC"/>
    <property type="match status" value="1"/>
</dbReference>
<gene>
    <name evidence="10 12" type="primary">recC</name>
    <name evidence="12" type="ORF">I7X43_15745</name>
</gene>
<evidence type="ECO:0000256" key="5">
    <source>
        <dbReference type="ARBA" id="ARBA00022806"/>
    </source>
</evidence>
<organism evidence="12 13">
    <name type="scientific">Inhella gelatinilytica</name>
    <dbReference type="NCBI Taxonomy" id="2795030"/>
    <lineage>
        <taxon>Bacteria</taxon>
        <taxon>Pseudomonadati</taxon>
        <taxon>Pseudomonadota</taxon>
        <taxon>Betaproteobacteria</taxon>
        <taxon>Burkholderiales</taxon>
        <taxon>Sphaerotilaceae</taxon>
        <taxon>Inhella</taxon>
    </lineage>
</organism>
<evidence type="ECO:0000256" key="7">
    <source>
        <dbReference type="ARBA" id="ARBA00022840"/>
    </source>
</evidence>
<dbReference type="Pfam" id="PF17946">
    <property type="entry name" value="RecC_C"/>
    <property type="match status" value="1"/>
</dbReference>
<dbReference type="Gene3D" id="3.40.50.300">
    <property type="entry name" value="P-loop containing nucleotide triphosphate hydrolases"/>
    <property type="match status" value="2"/>
</dbReference>
<proteinExistence type="inferred from homology"/>
<dbReference type="Gene3D" id="3.40.50.10930">
    <property type="match status" value="1"/>
</dbReference>
<dbReference type="InterPro" id="IPR027417">
    <property type="entry name" value="P-loop_NTPase"/>
</dbReference>
<comment type="similarity">
    <text evidence="10">Belongs to the RecC family.</text>
</comment>
<keyword evidence="8 10" id="KW-0238">DNA-binding</keyword>
<dbReference type="SUPFAM" id="SSF52540">
    <property type="entry name" value="P-loop containing nucleoside triphosphate hydrolases"/>
    <property type="match status" value="2"/>
</dbReference>